<sequence>MAEKTSSDGLSDIERQAVKDRAKELRAQAKAGKNREAGTKQVLEAIGKLEGTDKVLAEGLHKVVSDTAPDLVPKTFYGFPAYANGDGKVVVFIQPASKFKTRYATINFDEPSRLDDGEMWPIGFAVLAWTPEVEKKITQLVKNAVAEPA</sequence>
<evidence type="ECO:0000313" key="1">
    <source>
        <dbReference type="EMBL" id="WZO34799.1"/>
    </source>
</evidence>
<protein>
    <recommendedName>
        <fullName evidence="2">DUF1801 domain-containing protein</fullName>
    </recommendedName>
</protein>
<dbReference type="RefSeq" id="WP_349425665.1">
    <property type="nucleotide sequence ID" value="NZ_CP151632.1"/>
</dbReference>
<evidence type="ECO:0008006" key="2">
    <source>
        <dbReference type="Google" id="ProtNLM"/>
    </source>
</evidence>
<reference evidence="1" key="1">
    <citation type="submission" date="2024-04" db="EMBL/GenBank/DDBJ databases">
        <authorList>
            <person name="Roder T."/>
            <person name="Oberhansli S."/>
            <person name="Kreuzer M."/>
        </authorList>
    </citation>
    <scope>NUCLEOTIDE SEQUENCE</scope>
    <source>
        <strain evidence="1">LWS13-1.2</strain>
    </source>
</reference>
<accession>A0AAU6SD50</accession>
<name>A0AAU6SD50_9MICO</name>
<gene>
    <name evidence="1" type="ORF">MRBLWS13_002467</name>
</gene>
<dbReference type="AlphaFoldDB" id="A0AAU6SD50"/>
<dbReference type="EMBL" id="CP151632">
    <property type="protein sequence ID" value="WZO34799.1"/>
    <property type="molecule type" value="Genomic_DNA"/>
</dbReference>
<organism evidence="1">
    <name type="scientific">Microbacterium sp. LWS13-1.2</name>
    <dbReference type="NCBI Taxonomy" id="3135264"/>
    <lineage>
        <taxon>Bacteria</taxon>
        <taxon>Bacillati</taxon>
        <taxon>Actinomycetota</taxon>
        <taxon>Actinomycetes</taxon>
        <taxon>Micrococcales</taxon>
        <taxon>Microbacteriaceae</taxon>
        <taxon>Microbacterium</taxon>
    </lineage>
</organism>
<dbReference type="SUPFAM" id="SSF159888">
    <property type="entry name" value="YdhG-like"/>
    <property type="match status" value="1"/>
</dbReference>
<proteinExistence type="predicted"/>